<name>A0A7S4LJG5_9EUGL</name>
<evidence type="ECO:0000313" key="1">
    <source>
        <dbReference type="EMBL" id="CAE0833191.1"/>
    </source>
</evidence>
<gene>
    <name evidence="1" type="ORF">EGYM00163_LOCUS44483</name>
</gene>
<accession>A0A7S4LJG5</accession>
<dbReference type="EMBL" id="HBJA01129418">
    <property type="protein sequence ID" value="CAE0833191.1"/>
    <property type="molecule type" value="Transcribed_RNA"/>
</dbReference>
<dbReference type="AlphaFoldDB" id="A0A7S4LJG5"/>
<proteinExistence type="predicted"/>
<reference evidence="1" key="1">
    <citation type="submission" date="2021-01" db="EMBL/GenBank/DDBJ databases">
        <authorList>
            <person name="Corre E."/>
            <person name="Pelletier E."/>
            <person name="Niang G."/>
            <person name="Scheremetjew M."/>
            <person name="Finn R."/>
            <person name="Kale V."/>
            <person name="Holt S."/>
            <person name="Cochrane G."/>
            <person name="Meng A."/>
            <person name="Brown T."/>
            <person name="Cohen L."/>
        </authorList>
    </citation>
    <scope>NUCLEOTIDE SEQUENCE</scope>
    <source>
        <strain evidence="1">CCMP1594</strain>
    </source>
</reference>
<protein>
    <submittedName>
        <fullName evidence="1">Uncharacterized protein</fullName>
    </submittedName>
</protein>
<sequence length="181" mass="19673">MQSALSTEPQDGRGKLPKAKLLPHEMALLHFGELKDVTHSGASAAWLAASSAQPQSAAHVMVYRPMGDKEMGYLREQGTLPATQPYQTIVEGEGGRIYAEKYLRGHKSVDTAPTTVVEFEVPRALWDTLFNMQHKAEDGAVSHGLGDKGGKGLPLFNAALCNGEATWRIVLVKRPVAAKRR</sequence>
<organism evidence="1">
    <name type="scientific">Eutreptiella gymnastica</name>
    <dbReference type="NCBI Taxonomy" id="73025"/>
    <lineage>
        <taxon>Eukaryota</taxon>
        <taxon>Discoba</taxon>
        <taxon>Euglenozoa</taxon>
        <taxon>Euglenida</taxon>
        <taxon>Spirocuta</taxon>
        <taxon>Euglenophyceae</taxon>
        <taxon>Eutreptiales</taxon>
        <taxon>Eutreptiaceae</taxon>
        <taxon>Eutreptiella</taxon>
    </lineage>
</organism>